<protein>
    <submittedName>
        <fullName evidence="2">Uncharacterized protein</fullName>
    </submittedName>
</protein>
<dbReference type="AlphaFoldDB" id="A0A9Q3DI76"/>
<sequence>MSPSPAHSKPAPSQLASLMNPATDPPKEENHMILQEIYKSEPGFLTQSQNDNQLNTLAIILQKLENLEKRETNISLPKNLETLITQLNSRIEKSEGKKLKIDKVINELLTKIINSNKKQHISNF</sequence>
<proteinExistence type="predicted"/>
<name>A0A9Q3DI76_9BASI</name>
<dbReference type="EMBL" id="AVOT02018017">
    <property type="protein sequence ID" value="MBW0504586.1"/>
    <property type="molecule type" value="Genomic_DNA"/>
</dbReference>
<feature type="region of interest" description="Disordered" evidence="1">
    <location>
        <begin position="1"/>
        <end position="27"/>
    </location>
</feature>
<feature type="compositionally biased region" description="Low complexity" evidence="1">
    <location>
        <begin position="1"/>
        <end position="13"/>
    </location>
</feature>
<evidence type="ECO:0000313" key="3">
    <source>
        <dbReference type="Proteomes" id="UP000765509"/>
    </source>
</evidence>
<dbReference type="Proteomes" id="UP000765509">
    <property type="component" value="Unassembled WGS sequence"/>
</dbReference>
<reference evidence="2" key="1">
    <citation type="submission" date="2021-03" db="EMBL/GenBank/DDBJ databases">
        <title>Draft genome sequence of rust myrtle Austropuccinia psidii MF-1, a brazilian biotype.</title>
        <authorList>
            <person name="Quecine M.C."/>
            <person name="Pachon D.M.R."/>
            <person name="Bonatelli M.L."/>
            <person name="Correr F.H."/>
            <person name="Franceschini L.M."/>
            <person name="Leite T.F."/>
            <person name="Margarido G.R.A."/>
            <person name="Almeida C.A."/>
            <person name="Ferrarezi J.A."/>
            <person name="Labate C.A."/>
        </authorList>
    </citation>
    <scope>NUCLEOTIDE SEQUENCE</scope>
    <source>
        <strain evidence="2">MF-1</strain>
    </source>
</reference>
<evidence type="ECO:0000313" key="2">
    <source>
        <dbReference type="EMBL" id="MBW0504586.1"/>
    </source>
</evidence>
<accession>A0A9Q3DI76</accession>
<comment type="caution">
    <text evidence="2">The sequence shown here is derived from an EMBL/GenBank/DDBJ whole genome shotgun (WGS) entry which is preliminary data.</text>
</comment>
<gene>
    <name evidence="2" type="ORF">O181_044301</name>
</gene>
<keyword evidence="3" id="KW-1185">Reference proteome</keyword>
<organism evidence="2 3">
    <name type="scientific">Austropuccinia psidii MF-1</name>
    <dbReference type="NCBI Taxonomy" id="1389203"/>
    <lineage>
        <taxon>Eukaryota</taxon>
        <taxon>Fungi</taxon>
        <taxon>Dikarya</taxon>
        <taxon>Basidiomycota</taxon>
        <taxon>Pucciniomycotina</taxon>
        <taxon>Pucciniomycetes</taxon>
        <taxon>Pucciniales</taxon>
        <taxon>Sphaerophragmiaceae</taxon>
        <taxon>Austropuccinia</taxon>
    </lineage>
</organism>
<evidence type="ECO:0000256" key="1">
    <source>
        <dbReference type="SAM" id="MobiDB-lite"/>
    </source>
</evidence>